<proteinExistence type="predicted"/>
<accession>A0A6H5G2K7</accession>
<sequence>MVSLVPRYDITIKIKEKIISHCRQRRTPILDVSLTACPFRMKTLADQVIRSPFRGLGLLSKSLAQLQPEFKKRRAKKTGGNPDFSRTPFRVPFHETRSFRLIRAHTASFATYTYDFGFRWNMSSDDVRKA</sequence>
<dbReference type="EMBL" id="CADCXU010004980">
    <property type="protein sequence ID" value="CAA9996776.1"/>
    <property type="molecule type" value="Genomic_DNA"/>
</dbReference>
<keyword evidence="2" id="KW-1185">Reference proteome</keyword>
<dbReference type="AlphaFoldDB" id="A0A6H5G2K7"/>
<evidence type="ECO:0000313" key="1">
    <source>
        <dbReference type="EMBL" id="CAA9996776.1"/>
    </source>
</evidence>
<dbReference type="Proteomes" id="UP000479000">
    <property type="component" value="Unassembled WGS sequence"/>
</dbReference>
<name>A0A6H5G2K7_9HEMI</name>
<gene>
    <name evidence="1" type="ORF">NTEN_LOCUS3204</name>
</gene>
<reference evidence="1 2" key="1">
    <citation type="submission" date="2020-02" db="EMBL/GenBank/DDBJ databases">
        <authorList>
            <person name="Ferguson B K."/>
        </authorList>
    </citation>
    <scope>NUCLEOTIDE SEQUENCE [LARGE SCALE GENOMIC DNA]</scope>
</reference>
<evidence type="ECO:0000313" key="2">
    <source>
        <dbReference type="Proteomes" id="UP000479000"/>
    </source>
</evidence>
<protein>
    <submittedName>
        <fullName evidence="1">Uncharacterized protein</fullName>
    </submittedName>
</protein>
<organism evidence="1 2">
    <name type="scientific">Nesidiocoris tenuis</name>
    <dbReference type="NCBI Taxonomy" id="355587"/>
    <lineage>
        <taxon>Eukaryota</taxon>
        <taxon>Metazoa</taxon>
        <taxon>Ecdysozoa</taxon>
        <taxon>Arthropoda</taxon>
        <taxon>Hexapoda</taxon>
        <taxon>Insecta</taxon>
        <taxon>Pterygota</taxon>
        <taxon>Neoptera</taxon>
        <taxon>Paraneoptera</taxon>
        <taxon>Hemiptera</taxon>
        <taxon>Heteroptera</taxon>
        <taxon>Panheteroptera</taxon>
        <taxon>Cimicomorpha</taxon>
        <taxon>Miridae</taxon>
        <taxon>Dicyphina</taxon>
        <taxon>Nesidiocoris</taxon>
    </lineage>
</organism>